<dbReference type="AlphaFoldDB" id="A0A7I4D1C2"/>
<dbReference type="Proteomes" id="UP000006727">
    <property type="component" value="Chromosome 25"/>
</dbReference>
<feature type="region of interest" description="Disordered" evidence="1">
    <location>
        <begin position="401"/>
        <end position="425"/>
    </location>
</feature>
<feature type="compositionally biased region" description="Acidic residues" evidence="1">
    <location>
        <begin position="301"/>
        <end position="324"/>
    </location>
</feature>
<evidence type="ECO:0000313" key="2">
    <source>
        <dbReference type="EnsemblPlants" id="Pp3c25_7620V3.7"/>
    </source>
</evidence>
<dbReference type="EMBL" id="ABEU02000025">
    <property type="status" value="NOT_ANNOTATED_CDS"/>
    <property type="molecule type" value="Genomic_DNA"/>
</dbReference>
<feature type="compositionally biased region" description="Polar residues" evidence="1">
    <location>
        <begin position="243"/>
        <end position="252"/>
    </location>
</feature>
<sequence>MSPWLGSMGLRWRNGGRDARMRMSPLGRLEGGNARSLEQGQMLLIGEACSIYDADLMKEQHLSGLGLLYFSSFTAFSVASQEFQSFLGSIYRICIGKFIISRGRSDCEVGALKGPADVKMHQATPVDDPTVHSLDESHLDMGALNTDFIEGILEEDVLAMQPDDMKENLNVAEVIAELEKERRKNVELLGRVSSLEAKLGCEDSNTGPLLERTDVEDDAHQALKRLRVGSIKSTEEEDKQDASAMSSPNHISSQISDAISPRLEIFNGTGRPVLTSYESMVNWMCREDVSSADIEKLNDAGSEDDEDDEDDDDEDDDDDDDNNELGDNGRRQAREKVTYELDIDQAVLILYPTMFSVQFNLVSPSSFVRCGIVPLMEVTFLGSYIVVLQVKPDEQDIGLSTRVLDSDDSGGEETGLKDQKKGEGQKTLQGKRIYWSKRYGYGPYPVRYREAGIYSSYKKAPKIAFSPMEVKRILDSGVLLLKNAQSHTMRKIIVFSCLCIRHGCEDFYELDFNHFQVFNRGEPYKSTKDPGEHLLYSHPSGRTKIFFPNRQNPVLCPIRIIDEEKEMRPTYAVTPSYLFLCMKYGGRTRNLPQNQYVRQRMGRNKLKSFGPLMCQMALLVHVRTGSFFFKALGITLLFMAGFSDDQVRKETKYRNLDLLRKYYRSDESAKVEQLFHPFPTFFSPASQLSSSPQGTTAQSQAPTSTTLPQAAPLVKKPPPLLVRKDPAPVPVSVTARPKPSTDRPYRRIPPLPFHLMKAPKRGRKPKNAEKSNPTLLAPSPYGAFRHYPPMGFPPMPPPPGWRPGNGFPPPSSFPFPFPMFPPNPQLGSSSPPPFFPPPFAFPPFMVPPPLSSPPQPSQQTPAQPESIQQEPHQPDVQSLSFVTECDRKSGGT</sequence>
<name>A0A7I4D1C2_PHYPA</name>
<reference evidence="2" key="3">
    <citation type="submission" date="2020-12" db="UniProtKB">
        <authorList>
            <consortium name="EnsemblPlants"/>
        </authorList>
    </citation>
    <scope>IDENTIFICATION</scope>
</reference>
<dbReference type="EnsemblPlants" id="Pp3c25_7620V3.7">
    <property type="protein sequence ID" value="Pp3c25_7620V3.7"/>
    <property type="gene ID" value="Pp3c25_7620"/>
</dbReference>
<feature type="region of interest" description="Disordered" evidence="1">
    <location>
        <begin position="685"/>
        <end position="780"/>
    </location>
</feature>
<feature type="region of interest" description="Disordered" evidence="1">
    <location>
        <begin position="297"/>
        <end position="333"/>
    </location>
</feature>
<evidence type="ECO:0000313" key="3">
    <source>
        <dbReference type="Proteomes" id="UP000006727"/>
    </source>
</evidence>
<dbReference type="Gramene" id="Pp3c25_7620V3.7">
    <property type="protein sequence ID" value="Pp3c25_7620V3.7"/>
    <property type="gene ID" value="Pp3c25_7620"/>
</dbReference>
<evidence type="ECO:0000256" key="1">
    <source>
        <dbReference type="SAM" id="MobiDB-lite"/>
    </source>
</evidence>
<proteinExistence type="predicted"/>
<gene>
    <name evidence="2" type="primary">LOC112277452</name>
</gene>
<feature type="compositionally biased region" description="Basic and acidic residues" evidence="1">
    <location>
        <begin position="414"/>
        <end position="424"/>
    </location>
</feature>
<feature type="region of interest" description="Disordered" evidence="1">
    <location>
        <begin position="796"/>
        <end position="892"/>
    </location>
</feature>
<feature type="compositionally biased region" description="Pro residues" evidence="1">
    <location>
        <begin position="796"/>
        <end position="856"/>
    </location>
</feature>
<organism evidence="2 3">
    <name type="scientific">Physcomitrium patens</name>
    <name type="common">Spreading-leaved earth moss</name>
    <name type="synonym">Physcomitrella patens</name>
    <dbReference type="NCBI Taxonomy" id="3218"/>
    <lineage>
        <taxon>Eukaryota</taxon>
        <taxon>Viridiplantae</taxon>
        <taxon>Streptophyta</taxon>
        <taxon>Embryophyta</taxon>
        <taxon>Bryophyta</taxon>
        <taxon>Bryophytina</taxon>
        <taxon>Bryopsida</taxon>
        <taxon>Funariidae</taxon>
        <taxon>Funariales</taxon>
        <taxon>Funariaceae</taxon>
        <taxon>Physcomitrium</taxon>
    </lineage>
</organism>
<keyword evidence="3" id="KW-1185">Reference proteome</keyword>
<dbReference type="InParanoid" id="A0A7I4D1C2"/>
<feature type="compositionally biased region" description="Low complexity" evidence="1">
    <location>
        <begin position="692"/>
        <end position="714"/>
    </location>
</feature>
<reference evidence="2 3" key="1">
    <citation type="journal article" date="2008" name="Science">
        <title>The Physcomitrella genome reveals evolutionary insights into the conquest of land by plants.</title>
        <authorList>
            <person name="Rensing S."/>
            <person name="Lang D."/>
            <person name="Zimmer A."/>
            <person name="Terry A."/>
            <person name="Salamov A."/>
            <person name="Shapiro H."/>
            <person name="Nishiyama T."/>
            <person name="Perroud P.-F."/>
            <person name="Lindquist E."/>
            <person name="Kamisugi Y."/>
            <person name="Tanahashi T."/>
            <person name="Sakakibara K."/>
            <person name="Fujita T."/>
            <person name="Oishi K."/>
            <person name="Shin-I T."/>
            <person name="Kuroki Y."/>
            <person name="Toyoda A."/>
            <person name="Suzuki Y."/>
            <person name="Hashimoto A."/>
            <person name="Yamaguchi K."/>
            <person name="Sugano A."/>
            <person name="Kohara Y."/>
            <person name="Fujiyama A."/>
            <person name="Anterola A."/>
            <person name="Aoki S."/>
            <person name="Ashton N."/>
            <person name="Barbazuk W.B."/>
            <person name="Barker E."/>
            <person name="Bennetzen J."/>
            <person name="Bezanilla M."/>
            <person name="Blankenship R."/>
            <person name="Cho S.H."/>
            <person name="Dutcher S."/>
            <person name="Estelle M."/>
            <person name="Fawcett J.A."/>
            <person name="Gundlach H."/>
            <person name="Hanada K."/>
            <person name="Heyl A."/>
            <person name="Hicks K.A."/>
            <person name="Hugh J."/>
            <person name="Lohr M."/>
            <person name="Mayer K."/>
            <person name="Melkozernov A."/>
            <person name="Murata T."/>
            <person name="Nelson D."/>
            <person name="Pils B."/>
            <person name="Prigge M."/>
            <person name="Reiss B."/>
            <person name="Renner T."/>
            <person name="Rombauts S."/>
            <person name="Rushton P."/>
            <person name="Sanderfoot A."/>
            <person name="Schween G."/>
            <person name="Shiu S.-H."/>
            <person name="Stueber K."/>
            <person name="Theodoulou F.L."/>
            <person name="Tu H."/>
            <person name="Van de Peer Y."/>
            <person name="Verrier P.J."/>
            <person name="Waters E."/>
            <person name="Wood A."/>
            <person name="Yang L."/>
            <person name="Cove D."/>
            <person name="Cuming A."/>
            <person name="Hasebe M."/>
            <person name="Lucas S."/>
            <person name="Mishler D.B."/>
            <person name="Reski R."/>
            <person name="Grigoriev I."/>
            <person name="Quatrano R.S."/>
            <person name="Boore J.L."/>
        </authorList>
    </citation>
    <scope>NUCLEOTIDE SEQUENCE [LARGE SCALE GENOMIC DNA]</scope>
    <source>
        <strain evidence="2 3">cv. Gransden 2004</strain>
    </source>
</reference>
<reference evidence="2 3" key="2">
    <citation type="journal article" date="2018" name="Plant J.">
        <title>The Physcomitrella patens chromosome-scale assembly reveals moss genome structure and evolution.</title>
        <authorList>
            <person name="Lang D."/>
            <person name="Ullrich K.K."/>
            <person name="Murat F."/>
            <person name="Fuchs J."/>
            <person name="Jenkins J."/>
            <person name="Haas F.B."/>
            <person name="Piednoel M."/>
            <person name="Gundlach H."/>
            <person name="Van Bel M."/>
            <person name="Meyberg R."/>
            <person name="Vives C."/>
            <person name="Morata J."/>
            <person name="Symeonidi A."/>
            <person name="Hiss M."/>
            <person name="Muchero W."/>
            <person name="Kamisugi Y."/>
            <person name="Saleh O."/>
            <person name="Blanc G."/>
            <person name="Decker E.L."/>
            <person name="van Gessel N."/>
            <person name="Grimwood J."/>
            <person name="Hayes R.D."/>
            <person name="Graham S.W."/>
            <person name="Gunter L.E."/>
            <person name="McDaniel S.F."/>
            <person name="Hoernstein S.N.W."/>
            <person name="Larsson A."/>
            <person name="Li F.W."/>
            <person name="Perroud P.F."/>
            <person name="Phillips J."/>
            <person name="Ranjan P."/>
            <person name="Rokshar D.S."/>
            <person name="Rothfels C.J."/>
            <person name="Schneider L."/>
            <person name="Shu S."/>
            <person name="Stevenson D.W."/>
            <person name="Thummler F."/>
            <person name="Tillich M."/>
            <person name="Villarreal Aguilar J.C."/>
            <person name="Widiez T."/>
            <person name="Wong G.K."/>
            <person name="Wymore A."/>
            <person name="Zhang Y."/>
            <person name="Zimmer A.D."/>
            <person name="Quatrano R.S."/>
            <person name="Mayer K.F.X."/>
            <person name="Goodstein D."/>
            <person name="Casacuberta J.M."/>
            <person name="Vandepoele K."/>
            <person name="Reski R."/>
            <person name="Cuming A.C."/>
            <person name="Tuskan G.A."/>
            <person name="Maumus F."/>
            <person name="Salse J."/>
            <person name="Schmutz J."/>
            <person name="Rensing S.A."/>
        </authorList>
    </citation>
    <scope>NUCLEOTIDE SEQUENCE [LARGE SCALE GENOMIC DNA]</scope>
    <source>
        <strain evidence="2 3">cv. Gransden 2004</strain>
    </source>
</reference>
<feature type="region of interest" description="Disordered" evidence="1">
    <location>
        <begin position="226"/>
        <end position="252"/>
    </location>
</feature>
<accession>A0A7I4D1C2</accession>
<protein>
    <submittedName>
        <fullName evidence="2">Uncharacterized protein</fullName>
    </submittedName>
</protein>
<feature type="compositionally biased region" description="Polar residues" evidence="1">
    <location>
        <begin position="865"/>
        <end position="881"/>
    </location>
</feature>